<protein>
    <submittedName>
        <fullName evidence="2">Sugar phosphate isomerase/epimerase family protein</fullName>
    </submittedName>
</protein>
<evidence type="ECO:0000313" key="2">
    <source>
        <dbReference type="EMBL" id="WNC12964.1"/>
    </source>
</evidence>
<sequence>MKLAFSTNAFTRTSLKQAIIEIGNAGYSGVEILADVPHAFPPNPRAEWVQECKHLLQWNKLSISNINANTAGGFFSDPTGEPTFEPSLCNSNRETRKKRIHYTKQCMELAAELGAGNISITSGSCLPGNPPRQALHYLQESLKEILEHAEKSGINVGVEYEPGLLIENAEELLHLIEVMGSDRLGVNLDLGHSVVIGEETGEIIQRFGKRIWNIHLEDIDQRKHYHLIPGEGTIDFLKIANELRDIEYQGFVTIELYTYANDPVHAAKQSLSYLQPFFQ</sequence>
<dbReference type="Gene3D" id="3.20.20.150">
    <property type="entry name" value="Divalent-metal-dependent TIM barrel enzymes"/>
    <property type="match status" value="1"/>
</dbReference>
<dbReference type="RefSeq" id="WP_310764479.1">
    <property type="nucleotide sequence ID" value="NZ_CP134050.1"/>
</dbReference>
<gene>
    <name evidence="2" type="ORF">RGB73_19840</name>
</gene>
<reference evidence="2 3" key="1">
    <citation type="submission" date="2023-09" db="EMBL/GenBank/DDBJ databases">
        <title>Complete Genome and Methylome dissection of Bacillus brevis NEB573 original source of BbsI restriction endonuclease.</title>
        <authorList>
            <person name="Fomenkov A."/>
            <person name="Roberts R.D."/>
        </authorList>
    </citation>
    <scope>NUCLEOTIDE SEQUENCE [LARGE SCALE GENOMIC DNA]</scope>
    <source>
        <strain evidence="2 3">NEB573</strain>
    </source>
</reference>
<dbReference type="InterPro" id="IPR050312">
    <property type="entry name" value="IolE/XylAMocC-like"/>
</dbReference>
<dbReference type="InterPro" id="IPR036237">
    <property type="entry name" value="Xyl_isomerase-like_sf"/>
</dbReference>
<name>A0ABY9SZD8_BREBE</name>
<evidence type="ECO:0000313" key="3">
    <source>
        <dbReference type="Proteomes" id="UP001256827"/>
    </source>
</evidence>
<evidence type="ECO:0000259" key="1">
    <source>
        <dbReference type="Pfam" id="PF01261"/>
    </source>
</evidence>
<dbReference type="PANTHER" id="PTHR12110">
    <property type="entry name" value="HYDROXYPYRUVATE ISOMERASE"/>
    <property type="match status" value="1"/>
</dbReference>
<proteinExistence type="predicted"/>
<keyword evidence="3" id="KW-1185">Reference proteome</keyword>
<dbReference type="InterPro" id="IPR013022">
    <property type="entry name" value="Xyl_isomerase-like_TIM-brl"/>
</dbReference>
<keyword evidence="2" id="KW-0413">Isomerase</keyword>
<feature type="domain" description="Xylose isomerase-like TIM barrel" evidence="1">
    <location>
        <begin position="24"/>
        <end position="275"/>
    </location>
</feature>
<accession>A0ABY9SZD8</accession>
<dbReference type="GO" id="GO:0016853">
    <property type="term" value="F:isomerase activity"/>
    <property type="evidence" value="ECO:0007669"/>
    <property type="project" value="UniProtKB-KW"/>
</dbReference>
<dbReference type="Pfam" id="PF01261">
    <property type="entry name" value="AP_endonuc_2"/>
    <property type="match status" value="1"/>
</dbReference>
<dbReference type="EMBL" id="CP134050">
    <property type="protein sequence ID" value="WNC12964.1"/>
    <property type="molecule type" value="Genomic_DNA"/>
</dbReference>
<organism evidence="2 3">
    <name type="scientific">Brevibacillus brevis</name>
    <name type="common">Bacillus brevis</name>
    <dbReference type="NCBI Taxonomy" id="1393"/>
    <lineage>
        <taxon>Bacteria</taxon>
        <taxon>Bacillati</taxon>
        <taxon>Bacillota</taxon>
        <taxon>Bacilli</taxon>
        <taxon>Bacillales</taxon>
        <taxon>Paenibacillaceae</taxon>
        <taxon>Brevibacillus</taxon>
    </lineage>
</organism>
<dbReference type="PANTHER" id="PTHR12110:SF21">
    <property type="entry name" value="XYLOSE ISOMERASE-LIKE TIM BARREL DOMAIN-CONTAINING PROTEIN"/>
    <property type="match status" value="1"/>
</dbReference>
<dbReference type="SUPFAM" id="SSF51658">
    <property type="entry name" value="Xylose isomerase-like"/>
    <property type="match status" value="1"/>
</dbReference>
<dbReference type="Proteomes" id="UP001256827">
    <property type="component" value="Chromosome"/>
</dbReference>